<dbReference type="SMART" id="SM00849">
    <property type="entry name" value="Lactamase_B"/>
    <property type="match status" value="1"/>
</dbReference>
<dbReference type="STRING" id="1797197.A2Y75_03465"/>
<dbReference type="InterPro" id="IPR050114">
    <property type="entry name" value="UPF0173_UPF0282_UlaG_hydrolase"/>
</dbReference>
<evidence type="ECO:0000313" key="2">
    <source>
        <dbReference type="EMBL" id="OFW56190.1"/>
    </source>
</evidence>
<dbReference type="EMBL" id="MELK01000048">
    <property type="protein sequence ID" value="OFW56190.1"/>
    <property type="molecule type" value="Genomic_DNA"/>
</dbReference>
<dbReference type="PANTHER" id="PTHR43546">
    <property type="entry name" value="UPF0173 METAL-DEPENDENT HYDROLASE MJ1163-RELATED"/>
    <property type="match status" value="1"/>
</dbReference>
<comment type="caution">
    <text evidence="2">The sequence shown here is derived from an EMBL/GenBank/DDBJ whole genome shotgun (WGS) entry which is preliminary data.</text>
</comment>
<dbReference type="PANTHER" id="PTHR43546:SF3">
    <property type="entry name" value="UPF0173 METAL-DEPENDENT HYDROLASE MJ1163"/>
    <property type="match status" value="1"/>
</dbReference>
<dbReference type="Pfam" id="PF12706">
    <property type="entry name" value="Lactamase_B_2"/>
    <property type="match status" value="1"/>
</dbReference>
<gene>
    <name evidence="2" type="ORF">A2Y75_03465</name>
</gene>
<proteinExistence type="predicted"/>
<dbReference type="Gene3D" id="3.60.15.10">
    <property type="entry name" value="Ribonuclease Z/Hydroxyacylglutathione hydrolase-like"/>
    <property type="match status" value="1"/>
</dbReference>
<organism evidence="2 3">
    <name type="scientific">Candidatus Solincola sediminis</name>
    <dbReference type="NCBI Taxonomy" id="1797199"/>
    <lineage>
        <taxon>Bacteria</taxon>
        <taxon>Bacillati</taxon>
        <taxon>Actinomycetota</taxon>
        <taxon>Candidatus Geothermincolia</taxon>
        <taxon>Candidatus Geothermincolales</taxon>
        <taxon>Candidatus Geothermincolaceae</taxon>
        <taxon>Candidatus Solincola</taxon>
    </lineage>
</organism>
<reference evidence="2 3" key="1">
    <citation type="journal article" date="2016" name="Nat. Commun.">
        <title>Thousands of microbial genomes shed light on interconnected biogeochemical processes in an aquifer system.</title>
        <authorList>
            <person name="Anantharaman K."/>
            <person name="Brown C.T."/>
            <person name="Hug L.A."/>
            <person name="Sharon I."/>
            <person name="Castelle C.J."/>
            <person name="Probst A.J."/>
            <person name="Thomas B.C."/>
            <person name="Singh A."/>
            <person name="Wilkins M.J."/>
            <person name="Karaoz U."/>
            <person name="Brodie E.L."/>
            <person name="Williams K.H."/>
            <person name="Hubbard S.S."/>
            <person name="Banfield J.F."/>
        </authorList>
    </citation>
    <scope>NUCLEOTIDE SEQUENCE [LARGE SCALE GENOMIC DNA]</scope>
</reference>
<dbReference type="Proteomes" id="UP000177876">
    <property type="component" value="Unassembled WGS sequence"/>
</dbReference>
<dbReference type="CDD" id="cd06262">
    <property type="entry name" value="metallo-hydrolase-like_MBL-fold"/>
    <property type="match status" value="1"/>
</dbReference>
<name>A0A1F2WH79_9ACTN</name>
<dbReference type="AlphaFoldDB" id="A0A1F2WH79"/>
<sequence>MQLRWLGTAGFELISGGTSVLIDPYLTRNADATPQQNLSPSDFAHVKAIFITHGHFDHTIDVPQIVRMSGAPAYASPAVCQSLAARGVPWNRLKPTWPWKRVKADPFIFGALPARHVTFDPHLVITTLWNSRMKLMEISRLGGHRFRTGEVFGWLIDVEGKKLFHLGSACMIWGVSNNIDVFMVPVQGRTDIAEVSAELVRRVRPGLVIPHHFDDFYPPLSRTIDLAPFEVAVRRRVIDVPIQIPTINSLIEL</sequence>
<accession>A0A1F2WH79</accession>
<dbReference type="InterPro" id="IPR036866">
    <property type="entry name" value="RibonucZ/Hydroxyglut_hydro"/>
</dbReference>
<evidence type="ECO:0000313" key="3">
    <source>
        <dbReference type="Proteomes" id="UP000177876"/>
    </source>
</evidence>
<evidence type="ECO:0000259" key="1">
    <source>
        <dbReference type="SMART" id="SM00849"/>
    </source>
</evidence>
<feature type="domain" description="Metallo-beta-lactamase" evidence="1">
    <location>
        <begin position="7"/>
        <end position="212"/>
    </location>
</feature>
<dbReference type="SUPFAM" id="SSF56281">
    <property type="entry name" value="Metallo-hydrolase/oxidoreductase"/>
    <property type="match status" value="1"/>
</dbReference>
<dbReference type="InterPro" id="IPR001279">
    <property type="entry name" value="Metallo-B-lactamas"/>
</dbReference>
<protein>
    <recommendedName>
        <fullName evidence="1">Metallo-beta-lactamase domain-containing protein</fullName>
    </recommendedName>
</protein>